<dbReference type="InterPro" id="IPR016534">
    <property type="entry name" value="VPS16"/>
</dbReference>
<name>A0A8J5J8R9_HOMAM</name>
<dbReference type="GO" id="GO:0003779">
    <property type="term" value="F:actin binding"/>
    <property type="evidence" value="ECO:0007669"/>
    <property type="project" value="TreeGrafter"/>
</dbReference>
<keyword evidence="3" id="KW-1185">Reference proteome</keyword>
<reference evidence="2" key="1">
    <citation type="journal article" date="2021" name="Sci. Adv.">
        <title>The American lobster genome reveals insights on longevity, neural, and immune adaptations.</title>
        <authorList>
            <person name="Polinski J.M."/>
            <person name="Zimin A.V."/>
            <person name="Clark K.F."/>
            <person name="Kohn A.B."/>
            <person name="Sadowski N."/>
            <person name="Timp W."/>
            <person name="Ptitsyn A."/>
            <person name="Khanna P."/>
            <person name="Romanova D.Y."/>
            <person name="Williams P."/>
            <person name="Greenwood S.J."/>
            <person name="Moroz L.L."/>
            <person name="Walt D.R."/>
            <person name="Bodnar A.G."/>
        </authorList>
    </citation>
    <scope>NUCLEOTIDE SEQUENCE</scope>
    <source>
        <strain evidence="2">GMGI-L3</strain>
    </source>
</reference>
<evidence type="ECO:0000313" key="3">
    <source>
        <dbReference type="Proteomes" id="UP000747542"/>
    </source>
</evidence>
<dbReference type="GO" id="GO:0005768">
    <property type="term" value="C:endosome"/>
    <property type="evidence" value="ECO:0007669"/>
    <property type="project" value="TreeGrafter"/>
</dbReference>
<dbReference type="PANTHER" id="PTHR12811:SF0">
    <property type="entry name" value="VACUOLAR PROTEIN SORTING-ASSOCIATED PROTEIN 16 HOMOLOG"/>
    <property type="match status" value="1"/>
</dbReference>
<proteinExistence type="predicted"/>
<dbReference type="GO" id="GO:0030897">
    <property type="term" value="C:HOPS complex"/>
    <property type="evidence" value="ECO:0007669"/>
    <property type="project" value="TreeGrafter"/>
</dbReference>
<dbReference type="PANTHER" id="PTHR12811">
    <property type="entry name" value="VACUOLAR PROTEIN SORTING VPS16"/>
    <property type="match status" value="1"/>
</dbReference>
<dbReference type="InterPro" id="IPR006926">
    <property type="entry name" value="Vps16_N"/>
</dbReference>
<evidence type="ECO:0000313" key="2">
    <source>
        <dbReference type="EMBL" id="KAG7154080.1"/>
    </source>
</evidence>
<dbReference type="Proteomes" id="UP000747542">
    <property type="component" value="Unassembled WGS sequence"/>
</dbReference>
<dbReference type="Pfam" id="PF04841">
    <property type="entry name" value="Vps16_N"/>
    <property type="match status" value="1"/>
</dbReference>
<dbReference type="GO" id="GO:0042144">
    <property type="term" value="P:vacuole fusion, non-autophagic"/>
    <property type="evidence" value="ECO:0007669"/>
    <property type="project" value="TreeGrafter"/>
</dbReference>
<dbReference type="GO" id="GO:0016197">
    <property type="term" value="P:endosomal transport"/>
    <property type="evidence" value="ECO:0007669"/>
    <property type="project" value="TreeGrafter"/>
</dbReference>
<dbReference type="EMBL" id="JAHLQT010045429">
    <property type="protein sequence ID" value="KAG7154080.1"/>
    <property type="molecule type" value="Genomic_DNA"/>
</dbReference>
<feature type="domain" description="Vps16 N-terminal" evidence="1">
    <location>
        <begin position="17"/>
        <end position="133"/>
    </location>
</feature>
<dbReference type="GO" id="GO:0006886">
    <property type="term" value="P:intracellular protein transport"/>
    <property type="evidence" value="ECO:0007669"/>
    <property type="project" value="InterPro"/>
</dbReference>
<protein>
    <submittedName>
        <fullName evidence="2">Vacuolar protein sorting-associated protein 16-like 2</fullName>
    </submittedName>
</protein>
<accession>A0A8J5J8R9</accession>
<feature type="non-terminal residue" evidence="2">
    <location>
        <position position="1"/>
    </location>
</feature>
<gene>
    <name evidence="2" type="primary">VPS16-L2</name>
    <name evidence="2" type="ORF">Hamer_G023379</name>
</gene>
<organism evidence="2 3">
    <name type="scientific">Homarus americanus</name>
    <name type="common">American lobster</name>
    <dbReference type="NCBI Taxonomy" id="6706"/>
    <lineage>
        <taxon>Eukaryota</taxon>
        <taxon>Metazoa</taxon>
        <taxon>Ecdysozoa</taxon>
        <taxon>Arthropoda</taxon>
        <taxon>Crustacea</taxon>
        <taxon>Multicrustacea</taxon>
        <taxon>Malacostraca</taxon>
        <taxon>Eumalacostraca</taxon>
        <taxon>Eucarida</taxon>
        <taxon>Decapoda</taxon>
        <taxon>Pleocyemata</taxon>
        <taxon>Astacidea</taxon>
        <taxon>Nephropoidea</taxon>
        <taxon>Nephropidae</taxon>
        <taxon>Homarus</taxon>
    </lineage>
</organism>
<comment type="caution">
    <text evidence="2">The sequence shown here is derived from an EMBL/GenBank/DDBJ whole genome shotgun (WGS) entry which is preliminary data.</text>
</comment>
<evidence type="ECO:0000259" key="1">
    <source>
        <dbReference type="Pfam" id="PF04841"/>
    </source>
</evidence>
<dbReference type="AlphaFoldDB" id="A0A8J5J8R9"/>
<dbReference type="GO" id="GO:0005765">
    <property type="term" value="C:lysosomal membrane"/>
    <property type="evidence" value="ECO:0007669"/>
    <property type="project" value="TreeGrafter"/>
</dbReference>
<sequence>MEWGGGINLGDFMVAAAHGFLLSLGWSRSEDLVCVQEDGAVSIYDMFGTYQHTFNMGQEVKDTHIQSAQIFTSHRETGVAILSKSNRIFMVSNIYEPKTRKYPDIPGGVVECWCVVREERHTNVLVSQGRDLLLLNHIEQRPQPLLWIGSSDIRIKYCEYDAKSQVKPKQLA</sequence>